<dbReference type="InterPro" id="IPR046219">
    <property type="entry name" value="DUF6252"/>
</dbReference>
<accession>F0S727</accession>
<dbReference type="HOGENOM" id="CLU_109826_1_0_10"/>
<dbReference type="KEGG" id="psn:Pedsa_2749"/>
<reference evidence="1 2" key="1">
    <citation type="journal article" date="2011" name="Stand. Genomic Sci.">
        <title>Complete genome sequence of the gliding, heparinolytic Pedobacter saltans type strain (113).</title>
        <authorList>
            <person name="Liolios K."/>
            <person name="Sikorski J."/>
            <person name="Lu M."/>
            <person name="Nolan M."/>
            <person name="Lapidus A."/>
            <person name="Lucas S."/>
            <person name="Hammon N."/>
            <person name="Deshpande S."/>
            <person name="Cheng J.F."/>
            <person name="Tapia R."/>
            <person name="Han C."/>
            <person name="Goodwin L."/>
            <person name="Pitluck S."/>
            <person name="Huntemann M."/>
            <person name="Ivanova N."/>
            <person name="Pagani I."/>
            <person name="Mavromatis K."/>
            <person name="Ovchinikova G."/>
            <person name="Pati A."/>
            <person name="Chen A."/>
            <person name="Palaniappan K."/>
            <person name="Land M."/>
            <person name="Hauser L."/>
            <person name="Brambilla E.M."/>
            <person name="Kotsyurbenko O."/>
            <person name="Rohde M."/>
            <person name="Tindall B.J."/>
            <person name="Abt B."/>
            <person name="Goker M."/>
            <person name="Detter J.C."/>
            <person name="Woyke T."/>
            <person name="Bristow J."/>
            <person name="Eisen J.A."/>
            <person name="Markowitz V."/>
            <person name="Hugenholtz P."/>
            <person name="Klenk H.P."/>
            <person name="Kyrpides N.C."/>
        </authorList>
    </citation>
    <scope>NUCLEOTIDE SEQUENCE [LARGE SCALE GENOMIC DNA]</scope>
    <source>
        <strain evidence="2">ATCC 51119 / DSM 12145 / JCM 21818 / LMG 10337 / NBRC 100064 / NCIMB 13643</strain>
    </source>
</reference>
<evidence type="ECO:0000313" key="1">
    <source>
        <dbReference type="EMBL" id="ADY53290.1"/>
    </source>
</evidence>
<dbReference type="AlphaFoldDB" id="F0S727"/>
<evidence type="ECO:0000313" key="2">
    <source>
        <dbReference type="Proteomes" id="UP000000310"/>
    </source>
</evidence>
<dbReference type="eggNOG" id="ENOG50330AN">
    <property type="taxonomic scope" value="Bacteria"/>
</dbReference>
<dbReference type="Pfam" id="PF19765">
    <property type="entry name" value="DUF6252"/>
    <property type="match status" value="1"/>
</dbReference>
<reference evidence="2" key="2">
    <citation type="submission" date="2011-02" db="EMBL/GenBank/DDBJ databases">
        <title>The complete genome of Pedobacter saltans DSM 12145.</title>
        <authorList>
            <consortium name="US DOE Joint Genome Institute (JGI-PGF)"/>
            <person name="Lucas S."/>
            <person name="Copeland A."/>
            <person name="Lapidus A."/>
            <person name="Bruce D."/>
            <person name="Goodwin L."/>
            <person name="Pitluck S."/>
            <person name="Kyrpides N."/>
            <person name="Mavromatis K."/>
            <person name="Pagani I."/>
            <person name="Ivanova N."/>
            <person name="Ovchinnikova G."/>
            <person name="Lu M."/>
            <person name="Detter J.C."/>
            <person name="Han C."/>
            <person name="Land M."/>
            <person name="Hauser L."/>
            <person name="Markowitz V."/>
            <person name="Cheng J.-F."/>
            <person name="Hugenholtz P."/>
            <person name="Woyke T."/>
            <person name="Wu D."/>
            <person name="Tindall B."/>
            <person name="Pomrenke H.G."/>
            <person name="Brambilla E."/>
            <person name="Klenk H.-P."/>
            <person name="Eisen J.A."/>
        </authorList>
    </citation>
    <scope>NUCLEOTIDE SEQUENCE [LARGE SCALE GENOMIC DNA]</scope>
    <source>
        <strain evidence="2">ATCC 51119 / DSM 12145 / JCM 21818 / LMG 10337 / NBRC 100064 / NCIMB 13643</strain>
    </source>
</reference>
<dbReference type="OrthoDB" id="949867at2"/>
<organism evidence="1 2">
    <name type="scientific">Pseudopedobacter saltans (strain ATCC 51119 / DSM 12145 / JCM 21818 / CCUG 39354 / LMG 10337 / NBRC 100064 / NCIMB 13643)</name>
    <name type="common">Pedobacter saltans</name>
    <dbReference type="NCBI Taxonomy" id="762903"/>
    <lineage>
        <taxon>Bacteria</taxon>
        <taxon>Pseudomonadati</taxon>
        <taxon>Bacteroidota</taxon>
        <taxon>Sphingobacteriia</taxon>
        <taxon>Sphingobacteriales</taxon>
        <taxon>Sphingobacteriaceae</taxon>
        <taxon>Pseudopedobacter</taxon>
    </lineage>
</organism>
<proteinExistence type="predicted"/>
<sequence length="177" mass="19791">MKTIKTKLILFILSCTLLTTGMKCKKDSQHLNNDQLPAVTQNGANTFGFLLNGEVWLPKGGLLDQKLDLSYDPNYKGGSFGIFANRYLSSKDKMKLSIGLTGVNNTGTYYFNNNGIIYDDSKSNCYYYENRIVSGSITITKIDLTNKFISGTFEFKLEKDGCPTINATQGRFDLKIE</sequence>
<name>F0S727_PSESL</name>
<keyword evidence="2" id="KW-1185">Reference proteome</keyword>
<dbReference type="RefSeq" id="WP_013633775.1">
    <property type="nucleotide sequence ID" value="NC_015177.1"/>
</dbReference>
<dbReference type="Proteomes" id="UP000000310">
    <property type="component" value="Chromosome"/>
</dbReference>
<protein>
    <submittedName>
        <fullName evidence="1">Uncharacterized protein</fullName>
    </submittedName>
</protein>
<gene>
    <name evidence="1" type="ordered locus">Pedsa_2749</name>
</gene>
<dbReference type="EMBL" id="CP002545">
    <property type="protein sequence ID" value="ADY53290.1"/>
    <property type="molecule type" value="Genomic_DNA"/>
</dbReference>
<dbReference type="STRING" id="762903.Pedsa_2749"/>